<dbReference type="EMBL" id="KN817668">
    <property type="protein sequence ID" value="KJA14688.1"/>
    <property type="molecule type" value="Genomic_DNA"/>
</dbReference>
<proteinExistence type="predicted"/>
<evidence type="ECO:0000313" key="2">
    <source>
        <dbReference type="EMBL" id="KJA14688.1"/>
    </source>
</evidence>
<dbReference type="AlphaFoldDB" id="A0A0D2LV68"/>
<reference evidence="3" key="1">
    <citation type="submission" date="2014-04" db="EMBL/GenBank/DDBJ databases">
        <title>Evolutionary Origins and Diversification of the Mycorrhizal Mutualists.</title>
        <authorList>
            <consortium name="DOE Joint Genome Institute"/>
            <consortium name="Mycorrhizal Genomics Consortium"/>
            <person name="Kohler A."/>
            <person name="Kuo A."/>
            <person name="Nagy L.G."/>
            <person name="Floudas D."/>
            <person name="Copeland A."/>
            <person name="Barry K.W."/>
            <person name="Cichocki N."/>
            <person name="Veneault-Fourrey C."/>
            <person name="LaButti K."/>
            <person name="Lindquist E.A."/>
            <person name="Lipzen A."/>
            <person name="Lundell T."/>
            <person name="Morin E."/>
            <person name="Murat C."/>
            <person name="Riley R."/>
            <person name="Ohm R."/>
            <person name="Sun H."/>
            <person name="Tunlid A."/>
            <person name="Henrissat B."/>
            <person name="Grigoriev I.V."/>
            <person name="Hibbett D.S."/>
            <person name="Martin F."/>
        </authorList>
    </citation>
    <scope>NUCLEOTIDE SEQUENCE [LARGE SCALE GENOMIC DNA]</scope>
    <source>
        <strain evidence="3">FD-334 SS-4</strain>
    </source>
</reference>
<feature type="region of interest" description="Disordered" evidence="1">
    <location>
        <begin position="89"/>
        <end position="116"/>
    </location>
</feature>
<protein>
    <submittedName>
        <fullName evidence="2">Uncharacterized protein</fullName>
    </submittedName>
</protein>
<evidence type="ECO:0000313" key="3">
    <source>
        <dbReference type="Proteomes" id="UP000054270"/>
    </source>
</evidence>
<sequence length="116" mass="13034">MRQLSYKLFHTHTKVFYRVLSDYVPCDTENAFSKWGWGLDSTPTESDYQQAEHDSLCIATASCFDKNDIISPELGGRWFAKDGYAVSTTDEESSSSDSNDEEHESDIDTRGTTAST</sequence>
<evidence type="ECO:0000256" key="1">
    <source>
        <dbReference type="SAM" id="MobiDB-lite"/>
    </source>
</evidence>
<name>A0A0D2LV68_HYPSF</name>
<keyword evidence="3" id="KW-1185">Reference proteome</keyword>
<dbReference type="Proteomes" id="UP000054270">
    <property type="component" value="Unassembled WGS sequence"/>
</dbReference>
<organism evidence="2 3">
    <name type="scientific">Hypholoma sublateritium (strain FD-334 SS-4)</name>
    <dbReference type="NCBI Taxonomy" id="945553"/>
    <lineage>
        <taxon>Eukaryota</taxon>
        <taxon>Fungi</taxon>
        <taxon>Dikarya</taxon>
        <taxon>Basidiomycota</taxon>
        <taxon>Agaricomycotina</taxon>
        <taxon>Agaricomycetes</taxon>
        <taxon>Agaricomycetidae</taxon>
        <taxon>Agaricales</taxon>
        <taxon>Agaricineae</taxon>
        <taxon>Strophariaceae</taxon>
        <taxon>Hypholoma</taxon>
    </lineage>
</organism>
<accession>A0A0D2LV68</accession>
<gene>
    <name evidence="2" type="ORF">HYPSUDRAFT_208472</name>
</gene>
<feature type="compositionally biased region" description="Acidic residues" evidence="1">
    <location>
        <begin position="89"/>
        <end position="105"/>
    </location>
</feature>